<dbReference type="AlphaFoldDB" id="A0A315EGI5"/>
<accession>A0A315EGI5</accession>
<dbReference type="Proteomes" id="UP000250790">
    <property type="component" value="Unassembled WGS sequence"/>
</dbReference>
<reference evidence="1 2" key="1">
    <citation type="submission" date="2017-04" db="EMBL/GenBank/DDBJ databases">
        <title>Unexpected and diverse lifestyles within the genus Limnohabitans.</title>
        <authorList>
            <person name="Kasalicky V."/>
            <person name="Mehrshad M."/>
            <person name="Andrei S.-A."/>
            <person name="Salcher M."/>
            <person name="Kratochvilova H."/>
            <person name="Simek K."/>
            <person name="Ghai R."/>
        </authorList>
    </citation>
    <scope>NUCLEOTIDE SEQUENCE [LARGE SCALE GENOMIC DNA]</scope>
    <source>
        <strain evidence="1 2">II-B4</strain>
    </source>
</reference>
<dbReference type="EMBL" id="NESN01000001">
    <property type="protein sequence ID" value="PUE55715.1"/>
    <property type="molecule type" value="Genomic_DNA"/>
</dbReference>
<sequence>MATMRAPRVKNEDRPVIHKYAEVWLAEAVELLRPMFKECGYEIPPVHVSVGFSTFGYNPKAKKRVIAVCHAKSMTRDGINEIYITPLVYEPVDVLGLLVHELIHAVDDCQSGHGKTFQEMSLALKCSDNLKVPLNVWREAVDRHRKIADLLGRYPRSGVNYEDSFDFEVKPNKEALAA</sequence>
<proteinExistence type="predicted"/>
<evidence type="ECO:0000313" key="1">
    <source>
        <dbReference type="EMBL" id="PUE55715.1"/>
    </source>
</evidence>
<keyword evidence="2" id="KW-1185">Reference proteome</keyword>
<name>A0A315EGI5_9BURK</name>
<protein>
    <submittedName>
        <fullName evidence="1">Uncharacterized protein</fullName>
    </submittedName>
</protein>
<organism evidence="1 2">
    <name type="scientific">Limnohabitans parvus II-B4</name>
    <dbReference type="NCBI Taxonomy" id="1293052"/>
    <lineage>
        <taxon>Bacteria</taxon>
        <taxon>Pseudomonadati</taxon>
        <taxon>Pseudomonadota</taxon>
        <taxon>Betaproteobacteria</taxon>
        <taxon>Burkholderiales</taxon>
        <taxon>Comamonadaceae</taxon>
        <taxon>Limnohabitans</taxon>
    </lineage>
</organism>
<comment type="caution">
    <text evidence="1">The sequence shown here is derived from an EMBL/GenBank/DDBJ whole genome shotgun (WGS) entry which is preliminary data.</text>
</comment>
<gene>
    <name evidence="1" type="ORF">B9Z37_04010</name>
</gene>
<evidence type="ECO:0000313" key="2">
    <source>
        <dbReference type="Proteomes" id="UP000250790"/>
    </source>
</evidence>